<name>A0A090MYR0_STRRB</name>
<reference evidence="12 13" key="1">
    <citation type="submission" date="2014-09" db="EMBL/GenBank/DDBJ databases">
        <authorList>
            <person name="Martin A.A."/>
        </authorList>
    </citation>
    <scope>NUCLEOTIDE SEQUENCE</scope>
    <source>
        <strain evidence="13">ED321</strain>
        <strain evidence="12">ED321 Heterogonic</strain>
    </source>
</reference>
<evidence type="ECO:0000256" key="4">
    <source>
        <dbReference type="ARBA" id="ARBA00022853"/>
    </source>
</evidence>
<evidence type="ECO:0000259" key="11">
    <source>
        <dbReference type="PROSITE" id="PS51186"/>
    </source>
</evidence>
<sequence length="205" mass="24233">MNDPVSNTNDLNKENISIDENWKLRYLSHEDLPAIKTICKESFPVQYPDTWYQEVVDGAFISFGYFYNDILASLMICEIKQIKEYEAEDQKLLSDYNGFALYILSLAVKTEFRRKVLKENTHVSVVFLHALTHNYGAIKFYKKNGFKIHTTLRNYYLIDGIYYDGYTFACYVNGYNDFKWCLEAMKVFTSWIFCPLRSLIKHVFM</sequence>
<dbReference type="PANTHER" id="PTHR14744:SF15">
    <property type="entry name" value="N-ALPHA-ACETYLTRANSFERASE 60"/>
    <property type="match status" value="1"/>
</dbReference>
<dbReference type="WormBase" id="SRAE_2000228000">
    <property type="protein sequence ID" value="SRP12282"/>
    <property type="gene ID" value="WBGene00262490"/>
</dbReference>
<protein>
    <recommendedName>
        <fullName evidence="8">N-alpha-acetyltransferase 60</fullName>
        <ecNumber evidence="7">2.3.1.259</ecNumber>
        <ecNumber evidence="1">2.3.1.48</ecNumber>
    </recommendedName>
</protein>
<evidence type="ECO:0000256" key="1">
    <source>
        <dbReference type="ARBA" id="ARBA00013184"/>
    </source>
</evidence>
<dbReference type="Proteomes" id="UP000035682">
    <property type="component" value="Unplaced"/>
</dbReference>
<feature type="domain" description="N-acetyltransferase" evidence="11">
    <location>
        <begin position="22"/>
        <end position="173"/>
    </location>
</feature>
<dbReference type="EC" id="2.3.1.259" evidence="7"/>
<evidence type="ECO:0000256" key="8">
    <source>
        <dbReference type="ARBA" id="ARBA00026144"/>
    </source>
</evidence>
<evidence type="ECO:0000256" key="9">
    <source>
        <dbReference type="ARBA" id="ARBA00048017"/>
    </source>
</evidence>
<evidence type="ECO:0000256" key="5">
    <source>
        <dbReference type="ARBA" id="ARBA00023315"/>
    </source>
</evidence>
<gene>
    <name evidence="12 14 15" type="ORF">SRAE_2000228000</name>
</gene>
<accession>A0A090MYR0</accession>
<dbReference type="OrthoDB" id="47017at2759"/>
<evidence type="ECO:0000313" key="13">
    <source>
        <dbReference type="Proteomes" id="UP000035682"/>
    </source>
</evidence>
<dbReference type="PROSITE" id="PS51186">
    <property type="entry name" value="GNAT"/>
    <property type="match status" value="1"/>
</dbReference>
<evidence type="ECO:0000313" key="15">
    <source>
        <dbReference type="WormBase" id="SRAE_2000228000"/>
    </source>
</evidence>
<dbReference type="InterPro" id="IPR016181">
    <property type="entry name" value="Acyl_CoA_acyltransferase"/>
</dbReference>
<evidence type="ECO:0000313" key="12">
    <source>
        <dbReference type="EMBL" id="CEF67619.1"/>
    </source>
</evidence>
<comment type="catalytic activity">
    <reaction evidence="10">
        <text>N-terminal L-methionyl-[transmembrane protein] + acetyl-CoA = N-terminal N(alpha)-acetyl-L-methionyl-[transmembrane protein] + CoA + H(+)</text>
        <dbReference type="Rhea" id="RHEA:50604"/>
        <dbReference type="Rhea" id="RHEA-COMP:12745"/>
        <dbReference type="Rhea" id="RHEA-COMP:12746"/>
        <dbReference type="ChEBI" id="CHEBI:15378"/>
        <dbReference type="ChEBI" id="CHEBI:57287"/>
        <dbReference type="ChEBI" id="CHEBI:57288"/>
        <dbReference type="ChEBI" id="CHEBI:64731"/>
        <dbReference type="ChEBI" id="CHEBI:133414"/>
        <dbReference type="EC" id="2.3.1.259"/>
    </reaction>
</comment>
<dbReference type="WBParaSite" id="SRAE_2000228000.1">
    <property type="protein sequence ID" value="SRAE_2000228000.1"/>
    <property type="gene ID" value="WBGene00262490"/>
</dbReference>
<dbReference type="GO" id="GO:0004402">
    <property type="term" value="F:histone acetyltransferase activity"/>
    <property type="evidence" value="ECO:0007669"/>
    <property type="project" value="TreeGrafter"/>
</dbReference>
<dbReference type="OMA" id="IHFYKKM"/>
<keyword evidence="2 12" id="KW-0808">Transferase</keyword>
<organism evidence="12">
    <name type="scientific">Strongyloides ratti</name>
    <name type="common">Parasitic roundworm</name>
    <dbReference type="NCBI Taxonomy" id="34506"/>
    <lineage>
        <taxon>Eukaryota</taxon>
        <taxon>Metazoa</taxon>
        <taxon>Ecdysozoa</taxon>
        <taxon>Nematoda</taxon>
        <taxon>Chromadorea</taxon>
        <taxon>Rhabditida</taxon>
        <taxon>Tylenchina</taxon>
        <taxon>Panagrolaimomorpha</taxon>
        <taxon>Strongyloidoidea</taxon>
        <taxon>Strongyloididae</taxon>
        <taxon>Strongyloides</taxon>
    </lineage>
</organism>
<comment type="similarity">
    <text evidence="6">Belongs to the acetyltransferase family. NAA60 subfamily.</text>
</comment>
<dbReference type="AlphaFoldDB" id="A0A090MYR0"/>
<dbReference type="InterPro" id="IPR045141">
    <property type="entry name" value="NAA60-like"/>
</dbReference>
<proteinExistence type="inferred from homology"/>
<evidence type="ECO:0000313" key="14">
    <source>
        <dbReference type="WBParaSite" id="SRAE_2000228000.1"/>
    </source>
</evidence>
<keyword evidence="4" id="KW-0156">Chromatin regulator</keyword>
<dbReference type="STRING" id="34506.A0A090MYR0"/>
<dbReference type="GO" id="GO:0007059">
    <property type="term" value="P:chromosome segregation"/>
    <property type="evidence" value="ECO:0007669"/>
    <property type="project" value="UniProtKB-KW"/>
</dbReference>
<dbReference type="GO" id="GO:0120518">
    <property type="term" value="F:protein N-terminal-methionine acetyltransferase activity"/>
    <property type="evidence" value="ECO:0007669"/>
    <property type="project" value="UniProtKB-EC"/>
</dbReference>
<evidence type="ECO:0000256" key="7">
    <source>
        <dbReference type="ARBA" id="ARBA00026111"/>
    </source>
</evidence>
<evidence type="ECO:0000256" key="10">
    <source>
        <dbReference type="ARBA" id="ARBA00048848"/>
    </source>
</evidence>
<evidence type="ECO:0000256" key="2">
    <source>
        <dbReference type="ARBA" id="ARBA00022679"/>
    </source>
</evidence>
<dbReference type="GeneID" id="36379984"/>
<dbReference type="CTD" id="36379984"/>
<dbReference type="Gene3D" id="3.40.630.30">
    <property type="match status" value="1"/>
</dbReference>
<dbReference type="RefSeq" id="XP_024506819.1">
    <property type="nucleotide sequence ID" value="XM_024653332.1"/>
</dbReference>
<keyword evidence="5" id="KW-0012">Acyltransferase</keyword>
<comment type="catalytic activity">
    <reaction evidence="9">
        <text>L-lysyl-[protein] + acetyl-CoA = N(6)-acetyl-L-lysyl-[protein] + CoA + H(+)</text>
        <dbReference type="Rhea" id="RHEA:45948"/>
        <dbReference type="Rhea" id="RHEA-COMP:9752"/>
        <dbReference type="Rhea" id="RHEA-COMP:10731"/>
        <dbReference type="ChEBI" id="CHEBI:15378"/>
        <dbReference type="ChEBI" id="CHEBI:29969"/>
        <dbReference type="ChEBI" id="CHEBI:57287"/>
        <dbReference type="ChEBI" id="CHEBI:57288"/>
        <dbReference type="ChEBI" id="CHEBI:61930"/>
        <dbReference type="EC" id="2.3.1.48"/>
    </reaction>
</comment>
<reference evidence="14" key="2">
    <citation type="submission" date="2020-12" db="UniProtKB">
        <authorList>
            <consortium name="WormBaseParasite"/>
        </authorList>
    </citation>
    <scope>IDENTIFICATION</scope>
</reference>
<dbReference type="GO" id="GO:0000139">
    <property type="term" value="C:Golgi membrane"/>
    <property type="evidence" value="ECO:0007669"/>
    <property type="project" value="TreeGrafter"/>
</dbReference>
<dbReference type="InterPro" id="IPR000182">
    <property type="entry name" value="GNAT_dom"/>
</dbReference>
<dbReference type="SUPFAM" id="SSF55729">
    <property type="entry name" value="Acyl-CoA N-acyltransferases (Nat)"/>
    <property type="match status" value="1"/>
</dbReference>
<dbReference type="EMBL" id="LN609529">
    <property type="protein sequence ID" value="CEF67619.1"/>
    <property type="molecule type" value="Genomic_DNA"/>
</dbReference>
<evidence type="ECO:0000256" key="3">
    <source>
        <dbReference type="ARBA" id="ARBA00022829"/>
    </source>
</evidence>
<dbReference type="PANTHER" id="PTHR14744">
    <property type="entry name" value="N-ALPHA-ACETYLTRANSFERASE 60"/>
    <property type="match status" value="1"/>
</dbReference>
<keyword evidence="3" id="KW-0159">Chromosome partition</keyword>
<evidence type="ECO:0000256" key="6">
    <source>
        <dbReference type="ARBA" id="ARBA00025774"/>
    </source>
</evidence>
<dbReference type="EC" id="2.3.1.48" evidence="1"/>
<keyword evidence="13" id="KW-1185">Reference proteome</keyword>